<sequence>MKYATKDMRTALQAANTRREFATWLLADADQLVSATQLLGGDPWERRAARVANAIANAAEPEEVETDLRALHRLLTLEFTNDLNSPEAALFFDVDPDDPRADDARICAEALERGLAALKMVRAFAIREVA</sequence>
<dbReference type="AlphaFoldDB" id="A0A1I4E4G4"/>
<proteinExistence type="predicted"/>
<dbReference type="Proteomes" id="UP000199550">
    <property type="component" value="Unassembled WGS sequence"/>
</dbReference>
<evidence type="ECO:0000313" key="2">
    <source>
        <dbReference type="Proteomes" id="UP000199550"/>
    </source>
</evidence>
<name>A0A1I4E4G4_9RHOB</name>
<organism evidence="1 2">
    <name type="scientific">Loktanella salsilacus</name>
    <dbReference type="NCBI Taxonomy" id="195913"/>
    <lineage>
        <taxon>Bacteria</taxon>
        <taxon>Pseudomonadati</taxon>
        <taxon>Pseudomonadota</taxon>
        <taxon>Alphaproteobacteria</taxon>
        <taxon>Rhodobacterales</taxon>
        <taxon>Roseobacteraceae</taxon>
        <taxon>Loktanella</taxon>
    </lineage>
</organism>
<accession>A0A1I4E4G4</accession>
<gene>
    <name evidence="1" type="ORF">SAMN04488004_105212</name>
</gene>
<protein>
    <submittedName>
        <fullName evidence="1">Uncharacterized protein</fullName>
    </submittedName>
</protein>
<keyword evidence="2" id="KW-1185">Reference proteome</keyword>
<dbReference type="OrthoDB" id="7745305at2"/>
<dbReference type="RefSeq" id="WP_090187151.1">
    <property type="nucleotide sequence ID" value="NZ_FOTF01000005.1"/>
</dbReference>
<evidence type="ECO:0000313" key="1">
    <source>
        <dbReference type="EMBL" id="SFK99051.1"/>
    </source>
</evidence>
<reference evidence="1 2" key="1">
    <citation type="submission" date="2016-10" db="EMBL/GenBank/DDBJ databases">
        <authorList>
            <person name="de Groot N.N."/>
        </authorList>
    </citation>
    <scope>NUCLEOTIDE SEQUENCE [LARGE SCALE GENOMIC DNA]</scope>
    <source>
        <strain evidence="1 2">DSM 16199</strain>
    </source>
</reference>
<dbReference type="EMBL" id="FOTF01000005">
    <property type="protein sequence ID" value="SFK99051.1"/>
    <property type="molecule type" value="Genomic_DNA"/>
</dbReference>